<keyword evidence="3" id="KW-0378">Hydrolase</keyword>
<dbReference type="GO" id="GO:0016020">
    <property type="term" value="C:membrane"/>
    <property type="evidence" value="ECO:0007669"/>
    <property type="project" value="InterPro"/>
</dbReference>
<accession>A0A0N1PGT0</accession>
<dbReference type="InterPro" id="IPR043130">
    <property type="entry name" value="CDP-OH_PTrfase_TM_dom"/>
</dbReference>
<dbReference type="GO" id="GO:0004386">
    <property type="term" value="F:helicase activity"/>
    <property type="evidence" value="ECO:0007669"/>
    <property type="project" value="UniProtKB-KW"/>
</dbReference>
<dbReference type="GO" id="GO:0071013">
    <property type="term" value="C:catalytic step 2 spliceosome"/>
    <property type="evidence" value="ECO:0007669"/>
    <property type="project" value="TreeGrafter"/>
</dbReference>
<dbReference type="InterPro" id="IPR000014">
    <property type="entry name" value="PAS"/>
</dbReference>
<dbReference type="InterPro" id="IPR027417">
    <property type="entry name" value="P-loop_NTPase"/>
</dbReference>
<feature type="transmembrane region" description="Helical" evidence="1">
    <location>
        <begin position="673"/>
        <end position="697"/>
    </location>
</feature>
<dbReference type="GO" id="GO:0003723">
    <property type="term" value="F:RNA binding"/>
    <property type="evidence" value="ECO:0007669"/>
    <property type="project" value="TreeGrafter"/>
</dbReference>
<dbReference type="GO" id="GO:0016780">
    <property type="term" value="F:phosphotransferase activity, for other substituted phosphate groups"/>
    <property type="evidence" value="ECO:0007669"/>
    <property type="project" value="InterPro"/>
</dbReference>
<feature type="transmembrane region" description="Helical" evidence="1">
    <location>
        <begin position="797"/>
        <end position="821"/>
    </location>
</feature>
<proteinExistence type="predicted"/>
<feature type="domain" description="PAS" evidence="2">
    <location>
        <begin position="26"/>
        <end position="97"/>
    </location>
</feature>
<keyword evidence="1" id="KW-0812">Transmembrane</keyword>
<dbReference type="Gene3D" id="3.40.50.300">
    <property type="entry name" value="P-loop containing nucleotide triphosphate hydrolases"/>
    <property type="match status" value="1"/>
</dbReference>
<sequence length="861" mass="97929">MNQKVNISEILAENSIPDMQIPFENHRNQVLNVDEKLDDVLVTVTNDGKIVSVHPTKNKLFGQGQNNLVTDTFLPDYANVQNKESIASHVKNLLNQYLQGNINNLPKDKMNALLAVLKTGGSKIQYQQFPQEKLNGNEHPTPHYINPNLIPNINQYPVINPGLSNSIRQFQYKEGLNDQLHANLNIFNEISNQKNLLNHNTAYQPYVTGNPYVNSKLVDYEKHVKELHAPYNLDDSQQFITDTNQVKLNSAPDNSGVVELTYLLKRPHPVIYQPVYYVKYQLPYNSFVNNLRDLVRRQPQLRSNRAKLYQELLSLSKVAEVSPNLKGLGQQQLLDMVANNGALVKTKVLKVNETLLDEQLKTVQNLNSNLSSKEINKETYKFEPNSVGDDTLYPIRNKDGVIETLLNPSVDVALTVDSDSKSNFVYNRFHHLPLNAQRQKLPVFQYRNHILYLLEKYQSLILIGETGCGKSTQVPQFAIRFAKLNGYFGAKRLFVRCLAPPGDEANALQAYSQPETRVSSLTARLLIQKYNIDIYDVGPENGTQETSTQKNIQLENYEDVTWVPCHINPLCHPTVKALMVDHINHYIYGPLCAIVDIGLGISENMLFITPNIISFFHVFVACVGAKLLTCQNLALRRLAVVLFQLRMFLDDLDGHVARERKHIKGERSEVGTLGYWVDGICDLLGVIAMMIGILLYLKNNPPRRGYKGTPVSTLPYHQLKEINTSEDIEKEHTTEVGISYKTKVSFQRIVQVLGLFSGQMMLSSIAWNRYIDVYQDLLENCTQYDVIRRATMFKSGLFFFATALWRVVNPHSYLHLLSLAVFCDKTWSFLKTVHYSGYICLVIAVATSEYLVENIRSYVVS</sequence>
<keyword evidence="1" id="KW-1133">Transmembrane helix</keyword>
<evidence type="ECO:0000313" key="4">
    <source>
        <dbReference type="Proteomes" id="UP000053240"/>
    </source>
</evidence>
<evidence type="ECO:0000256" key="1">
    <source>
        <dbReference type="SAM" id="Phobius"/>
    </source>
</evidence>
<dbReference type="InterPro" id="IPR000462">
    <property type="entry name" value="CDP-OH_P_trans"/>
</dbReference>
<dbReference type="Pfam" id="PF01066">
    <property type="entry name" value="CDP-OH_P_transf"/>
    <property type="match status" value="1"/>
</dbReference>
<dbReference type="EMBL" id="KQ460501">
    <property type="protein sequence ID" value="KPJ14168.1"/>
    <property type="molecule type" value="Genomic_DNA"/>
</dbReference>
<dbReference type="Gene3D" id="1.20.120.1760">
    <property type="match status" value="1"/>
</dbReference>
<dbReference type="InParanoid" id="A0A0N1PGT0"/>
<organism evidence="3 4">
    <name type="scientific">Papilio machaon</name>
    <name type="common">Old World swallowtail butterfly</name>
    <dbReference type="NCBI Taxonomy" id="76193"/>
    <lineage>
        <taxon>Eukaryota</taxon>
        <taxon>Metazoa</taxon>
        <taxon>Ecdysozoa</taxon>
        <taxon>Arthropoda</taxon>
        <taxon>Hexapoda</taxon>
        <taxon>Insecta</taxon>
        <taxon>Pterygota</taxon>
        <taxon>Neoptera</taxon>
        <taxon>Endopterygota</taxon>
        <taxon>Lepidoptera</taxon>
        <taxon>Glossata</taxon>
        <taxon>Ditrysia</taxon>
        <taxon>Papilionoidea</taxon>
        <taxon>Papilionidae</taxon>
        <taxon>Papilioninae</taxon>
        <taxon>Papilio</taxon>
    </lineage>
</organism>
<keyword evidence="4" id="KW-1185">Reference proteome</keyword>
<dbReference type="STRING" id="76193.A0A0N1PGT0"/>
<dbReference type="Proteomes" id="UP000053240">
    <property type="component" value="Unassembled WGS sequence"/>
</dbReference>
<keyword evidence="3" id="KW-0347">Helicase</keyword>
<keyword evidence="3" id="KW-0547">Nucleotide-binding</keyword>
<evidence type="ECO:0000313" key="3">
    <source>
        <dbReference type="EMBL" id="KPJ14168.1"/>
    </source>
</evidence>
<keyword evidence="1" id="KW-0472">Membrane</keyword>
<dbReference type="AlphaFoldDB" id="A0A0N1PGT0"/>
<gene>
    <name evidence="3" type="ORF">RR48_03706</name>
</gene>
<dbReference type="PANTHER" id="PTHR18934">
    <property type="entry name" value="ATP-DEPENDENT RNA HELICASE"/>
    <property type="match status" value="1"/>
</dbReference>
<feature type="transmembrane region" description="Helical" evidence="1">
    <location>
        <begin position="833"/>
        <end position="852"/>
    </location>
</feature>
<dbReference type="PROSITE" id="PS50112">
    <property type="entry name" value="PAS"/>
    <property type="match status" value="1"/>
</dbReference>
<dbReference type="PANTHER" id="PTHR18934:SF136">
    <property type="entry name" value="ATP-DEPENDENT RNA HELICASE DHX35-RELATED"/>
    <property type="match status" value="1"/>
</dbReference>
<protein>
    <submittedName>
        <fullName evidence="3">Putative ATP-dependent RNA helicase DHX35</fullName>
    </submittedName>
</protein>
<name>A0A0N1PGT0_PAPMA</name>
<reference evidence="3 4" key="1">
    <citation type="journal article" date="2015" name="Nat. Commun.">
        <title>Outbred genome sequencing and CRISPR/Cas9 gene editing in butterflies.</title>
        <authorList>
            <person name="Li X."/>
            <person name="Fan D."/>
            <person name="Zhang W."/>
            <person name="Liu G."/>
            <person name="Zhang L."/>
            <person name="Zhao L."/>
            <person name="Fang X."/>
            <person name="Chen L."/>
            <person name="Dong Y."/>
            <person name="Chen Y."/>
            <person name="Ding Y."/>
            <person name="Zhao R."/>
            <person name="Feng M."/>
            <person name="Zhu Y."/>
            <person name="Feng Y."/>
            <person name="Jiang X."/>
            <person name="Zhu D."/>
            <person name="Xiang H."/>
            <person name="Feng X."/>
            <person name="Li S."/>
            <person name="Wang J."/>
            <person name="Zhang G."/>
            <person name="Kronforst M.R."/>
            <person name="Wang W."/>
        </authorList>
    </citation>
    <scope>NUCLEOTIDE SEQUENCE [LARGE SCALE GENOMIC DNA]</scope>
    <source>
        <strain evidence="3">Ya'a_city_454_Pm</strain>
        <tissue evidence="3">Whole body</tissue>
    </source>
</reference>
<keyword evidence="3" id="KW-0067">ATP-binding</keyword>
<dbReference type="SUPFAM" id="SSF52540">
    <property type="entry name" value="P-loop containing nucleoside triphosphate hydrolases"/>
    <property type="match status" value="1"/>
</dbReference>
<dbReference type="GO" id="GO:0008654">
    <property type="term" value="P:phospholipid biosynthetic process"/>
    <property type="evidence" value="ECO:0007669"/>
    <property type="project" value="InterPro"/>
</dbReference>
<evidence type="ECO:0000259" key="2">
    <source>
        <dbReference type="PROSITE" id="PS50112"/>
    </source>
</evidence>